<dbReference type="InterPro" id="IPR005762">
    <property type="entry name" value="MurD"/>
</dbReference>
<protein>
    <recommendedName>
        <fullName evidence="12">UDP-N-acetylmuramoyl-L-alanine--L-glutamate ligase</fullName>
        <ecNumber evidence="12">6.3.2.53</ecNumber>
    </recommendedName>
    <alternativeName>
        <fullName evidence="12">UDP-N-acetylmuramoyl-L-alanyl-L-glutamate synthetase</fullName>
        <shortName evidence="12">UDP-MurNAc-L-Ala-L-Glu synthetase</shortName>
    </alternativeName>
</protein>
<gene>
    <name evidence="12" type="primary">murD2</name>
    <name evidence="16" type="ORF">DKT69_26220</name>
</gene>
<evidence type="ECO:0000256" key="12">
    <source>
        <dbReference type="HAMAP-Rule" id="MF_02208"/>
    </source>
</evidence>
<evidence type="ECO:0000256" key="5">
    <source>
        <dbReference type="ARBA" id="ARBA00022618"/>
    </source>
</evidence>
<evidence type="ECO:0000256" key="2">
    <source>
        <dbReference type="ARBA" id="ARBA00004752"/>
    </source>
</evidence>
<comment type="function">
    <text evidence="12">Cell wall formation. Catalyzes the addition of L-glutamate to the nucleotide precursor UDP-N-acetylmuramoyl-L-alanine.</text>
</comment>
<comment type="catalytic activity">
    <reaction evidence="12">
        <text>UDP-N-acetyl-alpha-D-muramoyl-L-alanine + L-glutamate + ATP = UDP-N-acetyl-alpha-D-muramoyl-L-alanyl-L-glutamate + ADP + phosphate + H(+)</text>
        <dbReference type="Rhea" id="RHEA:58816"/>
        <dbReference type="ChEBI" id="CHEBI:15378"/>
        <dbReference type="ChEBI" id="CHEBI:29985"/>
        <dbReference type="ChEBI" id="CHEBI:30616"/>
        <dbReference type="ChEBI" id="CHEBI:43474"/>
        <dbReference type="ChEBI" id="CHEBI:83898"/>
        <dbReference type="ChEBI" id="CHEBI:142725"/>
        <dbReference type="ChEBI" id="CHEBI:456216"/>
        <dbReference type="EC" id="6.3.2.53"/>
    </reaction>
</comment>
<dbReference type="InterPro" id="IPR036565">
    <property type="entry name" value="Mur-like_cat_sf"/>
</dbReference>
<dbReference type="SUPFAM" id="SSF51984">
    <property type="entry name" value="MurCD N-terminal domain"/>
    <property type="match status" value="1"/>
</dbReference>
<dbReference type="PANTHER" id="PTHR43692">
    <property type="entry name" value="UDP-N-ACETYLMURAMOYLALANINE--D-GLUTAMATE LIGASE"/>
    <property type="match status" value="1"/>
</dbReference>
<comment type="similarity">
    <text evidence="12">Belongs to the MurCDEF family. MurD2 subfamily.</text>
</comment>
<dbReference type="Gene3D" id="3.40.1190.10">
    <property type="entry name" value="Mur-like, catalytic domain"/>
    <property type="match status" value="1"/>
</dbReference>
<dbReference type="HAMAP" id="MF_00639">
    <property type="entry name" value="MurD"/>
    <property type="match status" value="1"/>
</dbReference>
<dbReference type="GO" id="GO:0051301">
    <property type="term" value="P:cell division"/>
    <property type="evidence" value="ECO:0007669"/>
    <property type="project" value="UniProtKB-KW"/>
</dbReference>
<feature type="binding site" evidence="12">
    <location>
        <begin position="118"/>
        <end position="124"/>
    </location>
    <ligand>
        <name>ATP</name>
        <dbReference type="ChEBI" id="CHEBI:30616"/>
    </ligand>
</feature>
<comment type="caution">
    <text evidence="16">The sequence shown here is derived from an EMBL/GenBank/DDBJ whole genome shotgun (WGS) entry which is preliminary data.</text>
</comment>
<keyword evidence="6 12" id="KW-0547">Nucleotide-binding</keyword>
<evidence type="ECO:0000259" key="14">
    <source>
        <dbReference type="Pfam" id="PF02875"/>
    </source>
</evidence>
<dbReference type="HAMAP" id="MF_02208">
    <property type="entry name" value="MurD2_subfam"/>
    <property type="match status" value="1"/>
</dbReference>
<organism evidence="16 17">
    <name type="scientific">Micromonospora sicca</name>
    <dbReference type="NCBI Taxonomy" id="2202420"/>
    <lineage>
        <taxon>Bacteria</taxon>
        <taxon>Bacillati</taxon>
        <taxon>Actinomycetota</taxon>
        <taxon>Actinomycetes</taxon>
        <taxon>Micromonosporales</taxon>
        <taxon>Micromonosporaceae</taxon>
        <taxon>Micromonospora</taxon>
    </lineage>
</organism>
<name>A0A317DAR8_9ACTN</name>
<dbReference type="GO" id="GO:0005737">
    <property type="term" value="C:cytoplasm"/>
    <property type="evidence" value="ECO:0007669"/>
    <property type="project" value="UniProtKB-SubCell"/>
</dbReference>
<dbReference type="GO" id="GO:0071555">
    <property type="term" value="P:cell wall organization"/>
    <property type="evidence" value="ECO:0007669"/>
    <property type="project" value="UniProtKB-KW"/>
</dbReference>
<dbReference type="GO" id="GO:0008360">
    <property type="term" value="P:regulation of cell shape"/>
    <property type="evidence" value="ECO:0007669"/>
    <property type="project" value="UniProtKB-KW"/>
</dbReference>
<dbReference type="Gene3D" id="3.40.50.720">
    <property type="entry name" value="NAD(P)-binding Rossmann-like Domain"/>
    <property type="match status" value="1"/>
</dbReference>
<feature type="domain" description="Mur ligase central" evidence="15">
    <location>
        <begin position="116"/>
        <end position="281"/>
    </location>
</feature>
<evidence type="ECO:0000256" key="13">
    <source>
        <dbReference type="RuleBase" id="RU003664"/>
    </source>
</evidence>
<dbReference type="InterPro" id="IPR004101">
    <property type="entry name" value="Mur_ligase_C"/>
</dbReference>
<evidence type="ECO:0000256" key="4">
    <source>
        <dbReference type="ARBA" id="ARBA00022598"/>
    </source>
</evidence>
<evidence type="ECO:0000256" key="11">
    <source>
        <dbReference type="ARBA" id="ARBA00023316"/>
    </source>
</evidence>
<comment type="function">
    <text evidence="13">Cell wall formation. Catalyzes the addition of glutamate to the nucleotide precursor UDP-N-acetylmuramoyl-L-alanine (UMA).</text>
</comment>
<keyword evidence="8 12" id="KW-0133">Cell shape</keyword>
<evidence type="ECO:0000256" key="10">
    <source>
        <dbReference type="ARBA" id="ARBA00023306"/>
    </source>
</evidence>
<dbReference type="EMBL" id="QGKS01000312">
    <property type="protein sequence ID" value="PWR11677.1"/>
    <property type="molecule type" value="Genomic_DNA"/>
</dbReference>
<keyword evidence="7 12" id="KW-0067">ATP-binding</keyword>
<dbReference type="Proteomes" id="UP000246050">
    <property type="component" value="Unassembled WGS sequence"/>
</dbReference>
<dbReference type="OrthoDB" id="9809796at2"/>
<keyword evidence="5 12" id="KW-0132">Cell division</keyword>
<keyword evidence="9 12" id="KW-0573">Peptidoglycan synthesis</keyword>
<comment type="pathway">
    <text evidence="2 12 13">Cell wall biogenesis; peptidoglycan biosynthesis.</text>
</comment>
<dbReference type="InterPro" id="IPR043687">
    <property type="entry name" value="MurD2"/>
</dbReference>
<keyword evidence="4 12" id="KW-0436">Ligase</keyword>
<dbReference type="Gene3D" id="3.90.190.20">
    <property type="entry name" value="Mur ligase, C-terminal domain"/>
    <property type="match status" value="1"/>
</dbReference>
<dbReference type="EC" id="6.3.2.53" evidence="12"/>
<dbReference type="GO" id="GO:0008764">
    <property type="term" value="F:UDP-N-acetylmuramoylalanine-D-glutamate ligase activity"/>
    <property type="evidence" value="ECO:0007669"/>
    <property type="project" value="InterPro"/>
</dbReference>
<dbReference type="RefSeq" id="WP_109804170.1">
    <property type="nucleotide sequence ID" value="NZ_QGKS01000312.1"/>
</dbReference>
<keyword evidence="11 12" id="KW-0961">Cell wall biogenesis/degradation</keyword>
<dbReference type="SUPFAM" id="SSF53244">
    <property type="entry name" value="MurD-like peptide ligases, peptide-binding domain"/>
    <property type="match status" value="1"/>
</dbReference>
<dbReference type="GO" id="GO:0009252">
    <property type="term" value="P:peptidoglycan biosynthetic process"/>
    <property type="evidence" value="ECO:0007669"/>
    <property type="project" value="UniProtKB-UniRule"/>
</dbReference>
<dbReference type="InterPro" id="IPR036615">
    <property type="entry name" value="Mur_ligase_C_dom_sf"/>
</dbReference>
<evidence type="ECO:0000256" key="6">
    <source>
        <dbReference type="ARBA" id="ARBA00022741"/>
    </source>
</evidence>
<feature type="domain" description="Mur ligase C-terminal" evidence="14">
    <location>
        <begin position="308"/>
        <end position="422"/>
    </location>
</feature>
<evidence type="ECO:0000259" key="15">
    <source>
        <dbReference type="Pfam" id="PF08245"/>
    </source>
</evidence>
<accession>A0A317DAR8</accession>
<keyword evidence="10 12" id="KW-0131">Cell cycle</keyword>
<dbReference type="AlphaFoldDB" id="A0A317DAR8"/>
<dbReference type="InterPro" id="IPR013221">
    <property type="entry name" value="Mur_ligase_cen"/>
</dbReference>
<dbReference type="Pfam" id="PF08245">
    <property type="entry name" value="Mur_ligase_M"/>
    <property type="match status" value="1"/>
</dbReference>
<dbReference type="SUPFAM" id="SSF53623">
    <property type="entry name" value="MurD-like peptide ligases, catalytic domain"/>
    <property type="match status" value="1"/>
</dbReference>
<comment type="catalytic activity">
    <reaction evidence="13">
        <text>UDP-N-acetyl-alpha-D-muramoyl-L-alanine + D-glutamate + ATP = UDP-N-acetyl-alpha-D-muramoyl-L-alanyl-D-glutamate + ADP + phosphate + H(+)</text>
        <dbReference type="Rhea" id="RHEA:16429"/>
        <dbReference type="ChEBI" id="CHEBI:15378"/>
        <dbReference type="ChEBI" id="CHEBI:29986"/>
        <dbReference type="ChEBI" id="CHEBI:30616"/>
        <dbReference type="ChEBI" id="CHEBI:43474"/>
        <dbReference type="ChEBI" id="CHEBI:83898"/>
        <dbReference type="ChEBI" id="CHEBI:83900"/>
        <dbReference type="ChEBI" id="CHEBI:456216"/>
        <dbReference type="EC" id="6.3.2.9"/>
    </reaction>
</comment>
<sequence>MHLSDLRGRSVAVWGTGREGMAAARAVAAHGPASLVAVDDRTNFLSLPWEGPLAEAAPLVTGEEGLSRLIAADVVVRSPGVPQTHPWMLELRRRAIPVTQGTALWMADHADRTVGVTGSKGKSTTSSLISHLLTAAGRPNVFGGNIGVPTLELPEAELYVLELSSYQCSDLTDSPRVSVVTALFPEHLDAHGGEREYYQDKLNLIAHGPHAVVVNGADPRLALELGDRAAVRAGRSDSTHVASGPDGAPWFHLRDQPLFPRAVLPLVGRHNEGNLCVALAVLETLAVDVVERKDTLAVAVAEFQGLAHRLTEIPDPSGLVFVDDTLATSPYAAMHAIDAYEGRPLTVIVGGNDRGVDYTPLRDHLAEREITVIGIPDSGARIVAALAGLPGVRSEVVEDLTAAVRQARRLTPSDGVVLLSPAAPSYGRYRNFEHRSEAFREAIAETAIGQPGTIRSASNAV</sequence>
<evidence type="ECO:0000256" key="8">
    <source>
        <dbReference type="ARBA" id="ARBA00022960"/>
    </source>
</evidence>
<evidence type="ECO:0000256" key="3">
    <source>
        <dbReference type="ARBA" id="ARBA00022490"/>
    </source>
</evidence>
<dbReference type="UniPathway" id="UPA00219"/>
<dbReference type="Pfam" id="PF02875">
    <property type="entry name" value="Mur_ligase_C"/>
    <property type="match status" value="1"/>
</dbReference>
<evidence type="ECO:0000256" key="9">
    <source>
        <dbReference type="ARBA" id="ARBA00022984"/>
    </source>
</evidence>
<dbReference type="PANTHER" id="PTHR43692:SF1">
    <property type="entry name" value="UDP-N-ACETYLMURAMOYLALANINE--D-GLUTAMATE LIGASE"/>
    <property type="match status" value="1"/>
</dbReference>
<proteinExistence type="inferred from homology"/>
<evidence type="ECO:0000256" key="7">
    <source>
        <dbReference type="ARBA" id="ARBA00022840"/>
    </source>
</evidence>
<reference evidence="16 17" key="1">
    <citation type="submission" date="2018-05" db="EMBL/GenBank/DDBJ databases">
        <title>Micromonosporas from Atacama Desert.</title>
        <authorList>
            <person name="Carro L."/>
            <person name="Golinska P."/>
            <person name="Klenk H.-P."/>
            <person name="Goodfellow M."/>
        </authorList>
    </citation>
    <scope>NUCLEOTIDE SEQUENCE [LARGE SCALE GENOMIC DNA]</scope>
    <source>
        <strain evidence="16 17">4G51</strain>
    </source>
</reference>
<comment type="subcellular location">
    <subcellularLocation>
        <location evidence="1 12 13">Cytoplasm</location>
    </subcellularLocation>
</comment>
<evidence type="ECO:0000313" key="16">
    <source>
        <dbReference type="EMBL" id="PWR11677.1"/>
    </source>
</evidence>
<dbReference type="NCBIfam" id="TIGR01087">
    <property type="entry name" value="murD"/>
    <property type="match status" value="1"/>
</dbReference>
<evidence type="ECO:0000313" key="17">
    <source>
        <dbReference type="Proteomes" id="UP000246050"/>
    </source>
</evidence>
<evidence type="ECO:0000256" key="1">
    <source>
        <dbReference type="ARBA" id="ARBA00004496"/>
    </source>
</evidence>
<keyword evidence="3 12" id="KW-0963">Cytoplasm</keyword>
<dbReference type="GO" id="GO:0005524">
    <property type="term" value="F:ATP binding"/>
    <property type="evidence" value="ECO:0007669"/>
    <property type="project" value="UniProtKB-UniRule"/>
</dbReference>